<evidence type="ECO:0000259" key="1">
    <source>
        <dbReference type="Pfam" id="PF18495"/>
    </source>
</evidence>
<dbReference type="Proteomes" id="UP000464480">
    <property type="component" value="Chromosome"/>
</dbReference>
<dbReference type="RefSeq" id="WP_159410507.1">
    <property type="nucleotide sequence ID" value="NZ_CP026115.2"/>
</dbReference>
<sequence length="79" mass="9191">MDIDEIERERRHEAVAAEIACLALDGGKLSAERRARLQAYVDGQVSLEELRAELIERLRRDRWGISNENEMRRAWGDPE</sequence>
<dbReference type="InterPro" id="IPR041535">
    <property type="entry name" value="VbhA"/>
</dbReference>
<dbReference type="InterPro" id="IPR033788">
    <property type="entry name" value="VbhA-like"/>
</dbReference>
<feature type="domain" description="Antitoxin VbhA" evidence="1">
    <location>
        <begin position="11"/>
        <end position="57"/>
    </location>
</feature>
<dbReference type="EMBL" id="CP026115">
    <property type="protein sequence ID" value="QHW08400.1"/>
    <property type="molecule type" value="Genomic_DNA"/>
</dbReference>
<dbReference type="Pfam" id="PF18495">
    <property type="entry name" value="VbhA"/>
    <property type="match status" value="1"/>
</dbReference>
<dbReference type="Gene3D" id="1.10.8.1050">
    <property type="entry name" value="Antitoxin VbhA-like"/>
    <property type="match status" value="1"/>
</dbReference>
<gene>
    <name evidence="2" type="ORF">C2H86_28570</name>
</gene>
<name>A0A6I7EQM5_PSEPU</name>
<organism evidence="2 3">
    <name type="scientific">Pseudomonas putida</name>
    <name type="common">Arthrobacter siderocapsulatus</name>
    <dbReference type="NCBI Taxonomy" id="303"/>
    <lineage>
        <taxon>Bacteria</taxon>
        <taxon>Pseudomonadati</taxon>
        <taxon>Pseudomonadota</taxon>
        <taxon>Gammaproteobacteria</taxon>
        <taxon>Pseudomonadales</taxon>
        <taxon>Pseudomonadaceae</taxon>
        <taxon>Pseudomonas</taxon>
    </lineage>
</organism>
<accession>A0A6I7EQM5</accession>
<protein>
    <submittedName>
        <fullName evidence="2">Antitoxin VbhA family protein</fullName>
    </submittedName>
</protein>
<proteinExistence type="predicted"/>
<reference evidence="2 3" key="1">
    <citation type="submission" date="2020-02" db="EMBL/GenBank/DDBJ databases">
        <title>Pseudomonas Putida W5 Complete Genome Assembly.</title>
        <authorList>
            <person name="Yuan Z.-C."/>
            <person name="Shaw G.A."/>
            <person name="Cusano A.D."/>
            <person name="Caddey B.J."/>
            <person name="Weselowski B.J."/>
        </authorList>
    </citation>
    <scope>NUCLEOTIDE SEQUENCE [LARGE SCALE GENOMIC DNA]</scope>
    <source>
        <strain evidence="2 3">W5</strain>
    </source>
</reference>
<evidence type="ECO:0000313" key="2">
    <source>
        <dbReference type="EMBL" id="QHW08400.1"/>
    </source>
</evidence>
<dbReference type="CDD" id="cd11586">
    <property type="entry name" value="VbhA_like"/>
    <property type="match status" value="1"/>
</dbReference>
<evidence type="ECO:0000313" key="3">
    <source>
        <dbReference type="Proteomes" id="UP000464480"/>
    </source>
</evidence>
<dbReference type="AlphaFoldDB" id="A0A6I7EQM5"/>
<dbReference type="InterPro" id="IPR043038">
    <property type="entry name" value="VbhA_sf"/>
</dbReference>